<organism evidence="2">
    <name type="scientific">Oryza brachyantha</name>
    <name type="common">malo sina</name>
    <dbReference type="NCBI Taxonomy" id="4533"/>
    <lineage>
        <taxon>Eukaryota</taxon>
        <taxon>Viridiplantae</taxon>
        <taxon>Streptophyta</taxon>
        <taxon>Embryophyta</taxon>
        <taxon>Tracheophyta</taxon>
        <taxon>Spermatophyta</taxon>
        <taxon>Magnoliopsida</taxon>
        <taxon>Liliopsida</taxon>
        <taxon>Poales</taxon>
        <taxon>Poaceae</taxon>
        <taxon>BOP clade</taxon>
        <taxon>Oryzoideae</taxon>
        <taxon>Oryzeae</taxon>
        <taxon>Oryzinae</taxon>
        <taxon>Oryza</taxon>
    </lineage>
</organism>
<evidence type="ECO:0000256" key="1">
    <source>
        <dbReference type="SAM" id="MobiDB-lite"/>
    </source>
</evidence>
<dbReference type="EnsemblPlants" id="OB01G36770.1">
    <property type="protein sequence ID" value="OB01G36770.1"/>
    <property type="gene ID" value="OB01G36770"/>
</dbReference>
<dbReference type="Gramene" id="OB01G36770.1">
    <property type="protein sequence ID" value="OB01G36770.1"/>
    <property type="gene ID" value="OB01G36770"/>
</dbReference>
<dbReference type="OMA" id="QWPDAVH"/>
<dbReference type="HOGENOM" id="CLU_583431_0_0_1"/>
<reference evidence="2" key="1">
    <citation type="journal article" date="2013" name="Nat. Commun.">
        <title>Whole-genome sequencing of Oryza brachyantha reveals mechanisms underlying Oryza genome evolution.</title>
        <authorList>
            <person name="Chen J."/>
            <person name="Huang Q."/>
            <person name="Gao D."/>
            <person name="Wang J."/>
            <person name="Lang Y."/>
            <person name="Liu T."/>
            <person name="Li B."/>
            <person name="Bai Z."/>
            <person name="Luis Goicoechea J."/>
            <person name="Liang C."/>
            <person name="Chen C."/>
            <person name="Zhang W."/>
            <person name="Sun S."/>
            <person name="Liao Y."/>
            <person name="Zhang X."/>
            <person name="Yang L."/>
            <person name="Song C."/>
            <person name="Wang M."/>
            <person name="Shi J."/>
            <person name="Liu G."/>
            <person name="Liu J."/>
            <person name="Zhou H."/>
            <person name="Zhou W."/>
            <person name="Yu Q."/>
            <person name="An N."/>
            <person name="Chen Y."/>
            <person name="Cai Q."/>
            <person name="Wang B."/>
            <person name="Liu B."/>
            <person name="Min J."/>
            <person name="Huang Y."/>
            <person name="Wu H."/>
            <person name="Li Z."/>
            <person name="Zhang Y."/>
            <person name="Yin Y."/>
            <person name="Song W."/>
            <person name="Jiang J."/>
            <person name="Jackson S.A."/>
            <person name="Wing R.A."/>
            <person name="Wang J."/>
            <person name="Chen M."/>
        </authorList>
    </citation>
    <scope>NUCLEOTIDE SEQUENCE [LARGE SCALE GENOMIC DNA]</scope>
    <source>
        <strain evidence="2">cv. IRGC 101232</strain>
    </source>
</reference>
<feature type="compositionally biased region" description="Basic and acidic residues" evidence="1">
    <location>
        <begin position="463"/>
        <end position="480"/>
    </location>
</feature>
<sequence>PRQRRLRLAAVAQRLLRPPRGRQRPLQEHPPAVRLHQPPHLRRHLFRPHGALPDVVPFHRHGQPHLLLQEHPVHPLLRVQRPRQHRHAGHDRLQHGVPPAVRHEAAHRRVRQHVALRRPRLDDEAPALGPLQEALGEERLQIGLRRLVELLRRVVARRAPHHPQEPLPARLQPRRHLLDLLRAEPADAAEAEEHHAAVGLRVQPRQALLAAVLAHLLRLYQRPDAVDGRRRDAGKRAAPRGHGLDGARLERAERVDEETLGAVEVGRRFHEFPVGRVVTVHEWQDGVRRRKRGDAGDPHELFAHLPEAHRGLSVQDREVQEESDDLRAGRAEHEGGDTKLVGDVEGRVAEEVDHEHGRGGACEEVAEAGVREAGDLEGERLMVHGRHGRHLHLGQTVERYGRVGRGDAGEERPRRAGVAVRRVDDDDGDGEAAGGEDLPELDHRDQVAHARRRVEHHWLPSARDGRSAVHREEEHGDTSRCARWRSGRGRRRRRTEHVNRGAAHDERLLRH</sequence>
<evidence type="ECO:0000313" key="2">
    <source>
        <dbReference type="EnsemblPlants" id="OB01G36770.1"/>
    </source>
</evidence>
<feature type="compositionally biased region" description="Basic and acidic residues" evidence="1">
    <location>
        <begin position="496"/>
        <end position="511"/>
    </location>
</feature>
<protein>
    <submittedName>
        <fullName evidence="2">Uncharacterized protein</fullName>
    </submittedName>
</protein>
<evidence type="ECO:0000313" key="3">
    <source>
        <dbReference type="Proteomes" id="UP000006038"/>
    </source>
</evidence>
<feature type="compositionally biased region" description="Basic and acidic residues" evidence="1">
    <location>
        <begin position="404"/>
        <end position="414"/>
    </location>
</feature>
<feature type="compositionally biased region" description="Basic residues" evidence="1">
    <location>
        <begin position="482"/>
        <end position="495"/>
    </location>
</feature>
<feature type="region of interest" description="Disordered" evidence="1">
    <location>
        <begin position="404"/>
        <end position="511"/>
    </location>
</feature>
<reference evidence="2" key="2">
    <citation type="submission" date="2013-04" db="UniProtKB">
        <authorList>
            <consortium name="EnsemblPlants"/>
        </authorList>
    </citation>
    <scope>IDENTIFICATION</scope>
</reference>
<feature type="region of interest" description="Disordered" evidence="1">
    <location>
        <begin position="313"/>
        <end position="338"/>
    </location>
</feature>
<dbReference type="AlphaFoldDB" id="J3L371"/>
<name>J3L371_ORYBR</name>
<accession>J3L371</accession>
<proteinExistence type="predicted"/>
<dbReference type="Proteomes" id="UP000006038">
    <property type="component" value="Chromosome 1"/>
</dbReference>
<keyword evidence="3" id="KW-1185">Reference proteome</keyword>